<sequence>MSNYAVSNGGLTGQFYINDRKIVFNWVVDNPSQYSYYEIMINQQIYTTRERQWTINNVFPGSYTAKVRGNVTCGRTLWSAPVTVVANYPPPTFLKNLFTRVHTHIEYEWEDLNYDVYELDLDGVIVTKKKDELTHTKELVIARQHNARVRGKINMFNFTTDWSNYVNTTADYPGTIINNIIFNRENFGSEFLVNWTQHPDAYQYEIEWVPQFRNLGTWQPIRLFEPVLTLFDKTKSSYAFAMLKLGFNYEFRIRVIYKKYDKADIDANKMFSAWSEPKSVNPLYKAPILTQIKYNEATEEKSRFIDFDWDINNQNILLQDFQYIQYKIYRSGLNRDYKHIATLKATDKQVILDETHNTLQVNYEDLTVSLYKKYYYKISIVYSFPYGDYTYETETELSNFLSTEACGQNFQREFPYGRWNNRSTNLKLFPIISVCGNNIKKSGNIYRNTAKQMPQRELYAYLSKNRYYFYR</sequence>
<dbReference type="EMBL" id="MN739462">
    <property type="protein sequence ID" value="QHT06012.1"/>
    <property type="molecule type" value="Genomic_DNA"/>
</dbReference>
<dbReference type="SUPFAM" id="SSF49265">
    <property type="entry name" value="Fibronectin type III"/>
    <property type="match status" value="1"/>
</dbReference>
<dbReference type="AlphaFoldDB" id="A0A6C0CPG7"/>
<name>A0A6C0CPG7_9ZZZZ</name>
<organism evidence="1">
    <name type="scientific">viral metagenome</name>
    <dbReference type="NCBI Taxonomy" id="1070528"/>
    <lineage>
        <taxon>unclassified sequences</taxon>
        <taxon>metagenomes</taxon>
        <taxon>organismal metagenomes</taxon>
    </lineage>
</organism>
<proteinExistence type="predicted"/>
<protein>
    <submittedName>
        <fullName evidence="1">Uncharacterized protein</fullName>
    </submittedName>
</protein>
<reference evidence="1" key="1">
    <citation type="journal article" date="2020" name="Nature">
        <title>Giant virus diversity and host interactions through global metagenomics.</title>
        <authorList>
            <person name="Schulz F."/>
            <person name="Roux S."/>
            <person name="Paez-Espino D."/>
            <person name="Jungbluth S."/>
            <person name="Walsh D.A."/>
            <person name="Denef V.J."/>
            <person name="McMahon K.D."/>
            <person name="Konstantinidis K.T."/>
            <person name="Eloe-Fadrosh E.A."/>
            <person name="Kyrpides N.C."/>
            <person name="Woyke T."/>
        </authorList>
    </citation>
    <scope>NUCLEOTIDE SEQUENCE</scope>
    <source>
        <strain evidence="1">GVMAG-M-3300021425-14</strain>
    </source>
</reference>
<accession>A0A6C0CPG7</accession>
<dbReference type="InterPro" id="IPR036116">
    <property type="entry name" value="FN3_sf"/>
</dbReference>
<evidence type="ECO:0000313" key="1">
    <source>
        <dbReference type="EMBL" id="QHT06012.1"/>
    </source>
</evidence>